<dbReference type="RefSeq" id="WP_130780001.1">
    <property type="nucleotide sequence ID" value="NZ_BIMR01000022.1"/>
</dbReference>
<name>A0A402DMQ6_9CELL</name>
<gene>
    <name evidence="1" type="ORF">CBZ_04520</name>
</gene>
<dbReference type="Proteomes" id="UP000289954">
    <property type="component" value="Unassembled WGS sequence"/>
</dbReference>
<sequence length="64" mass="6614">MLDLQATSLRSGRTAEAIDAAAAALELRGGCLLCINADDDVRRRLGACRHAVVVAAGEPVPVGR</sequence>
<evidence type="ECO:0000313" key="2">
    <source>
        <dbReference type="Proteomes" id="UP000289954"/>
    </source>
</evidence>
<reference evidence="1 2" key="1">
    <citation type="submission" date="2019-01" db="EMBL/GenBank/DDBJ databases">
        <title>Draft genome sequence of Cellulomonas takizawaensis strain TKZ-21.</title>
        <authorList>
            <person name="Yamamura H."/>
            <person name="Hayashi T."/>
            <person name="Hamada M."/>
            <person name="Serisawa Y."/>
            <person name="Matsuyama K."/>
            <person name="Nakagawa Y."/>
            <person name="Otoguro M."/>
            <person name="Yanagida F."/>
            <person name="Hayakawa M."/>
        </authorList>
    </citation>
    <scope>NUCLEOTIDE SEQUENCE [LARGE SCALE GENOMIC DNA]</scope>
    <source>
        <strain evidence="1 2">NBRC12680</strain>
    </source>
</reference>
<accession>A0A402DMQ6</accession>
<comment type="caution">
    <text evidence="1">The sequence shown here is derived from an EMBL/GenBank/DDBJ whole genome shotgun (WGS) entry which is preliminary data.</text>
</comment>
<dbReference type="EMBL" id="BIMR01000022">
    <property type="protein sequence ID" value="GCE75396.1"/>
    <property type="molecule type" value="Genomic_DNA"/>
</dbReference>
<protein>
    <submittedName>
        <fullName evidence="1">Uncharacterized protein</fullName>
    </submittedName>
</protein>
<dbReference type="AlphaFoldDB" id="A0A402DMQ6"/>
<keyword evidence="2" id="KW-1185">Reference proteome</keyword>
<proteinExistence type="predicted"/>
<evidence type="ECO:0000313" key="1">
    <source>
        <dbReference type="EMBL" id="GCE75396.1"/>
    </source>
</evidence>
<organism evidence="1 2">
    <name type="scientific">Cellulomonas biazotea</name>
    <dbReference type="NCBI Taxonomy" id="1709"/>
    <lineage>
        <taxon>Bacteria</taxon>
        <taxon>Bacillati</taxon>
        <taxon>Actinomycetota</taxon>
        <taxon>Actinomycetes</taxon>
        <taxon>Micrococcales</taxon>
        <taxon>Cellulomonadaceae</taxon>
        <taxon>Cellulomonas</taxon>
    </lineage>
</organism>